<evidence type="ECO:0000259" key="1">
    <source>
        <dbReference type="Pfam" id="PF14529"/>
    </source>
</evidence>
<evidence type="ECO:0000313" key="2">
    <source>
        <dbReference type="EMBL" id="JAS79584.1"/>
    </source>
</evidence>
<dbReference type="EMBL" id="GECU01028122">
    <property type="protein sequence ID" value="JAS79584.1"/>
    <property type="molecule type" value="Transcribed_RNA"/>
</dbReference>
<reference evidence="2" key="1">
    <citation type="submission" date="2015-11" db="EMBL/GenBank/DDBJ databases">
        <title>De novo transcriptome assembly of four potential Pierce s Disease insect vectors from Arizona vineyards.</title>
        <authorList>
            <person name="Tassone E.E."/>
        </authorList>
    </citation>
    <scope>NUCLEOTIDE SEQUENCE</scope>
</reference>
<organism evidence="2">
    <name type="scientific">Homalodisca liturata</name>
    <dbReference type="NCBI Taxonomy" id="320908"/>
    <lineage>
        <taxon>Eukaryota</taxon>
        <taxon>Metazoa</taxon>
        <taxon>Ecdysozoa</taxon>
        <taxon>Arthropoda</taxon>
        <taxon>Hexapoda</taxon>
        <taxon>Insecta</taxon>
        <taxon>Pterygota</taxon>
        <taxon>Neoptera</taxon>
        <taxon>Paraneoptera</taxon>
        <taxon>Hemiptera</taxon>
        <taxon>Auchenorrhyncha</taxon>
        <taxon>Membracoidea</taxon>
        <taxon>Cicadellidae</taxon>
        <taxon>Cicadellinae</taxon>
        <taxon>Proconiini</taxon>
        <taxon>Homalodisca</taxon>
    </lineage>
</organism>
<protein>
    <recommendedName>
        <fullName evidence="1">Endonuclease/exonuclease/phosphatase domain-containing protein</fullName>
    </recommendedName>
</protein>
<feature type="non-terminal residue" evidence="2">
    <location>
        <position position="1"/>
    </location>
</feature>
<dbReference type="AlphaFoldDB" id="A0A1B6HY52"/>
<dbReference type="GO" id="GO:0003824">
    <property type="term" value="F:catalytic activity"/>
    <property type="evidence" value="ECO:0007669"/>
    <property type="project" value="InterPro"/>
</dbReference>
<name>A0A1B6HY52_9HEMI</name>
<feature type="non-terminal residue" evidence="2">
    <location>
        <position position="125"/>
    </location>
</feature>
<dbReference type="SUPFAM" id="SSF56219">
    <property type="entry name" value="DNase I-like"/>
    <property type="match status" value="1"/>
</dbReference>
<feature type="domain" description="Endonuclease/exonuclease/phosphatase" evidence="1">
    <location>
        <begin position="2"/>
        <end position="54"/>
    </location>
</feature>
<dbReference type="Gene3D" id="3.60.10.10">
    <property type="entry name" value="Endonuclease/exonuclease/phosphatase"/>
    <property type="match status" value="1"/>
</dbReference>
<dbReference type="InterPro" id="IPR036691">
    <property type="entry name" value="Endo/exonu/phosph_ase_sf"/>
</dbReference>
<sequence length="125" mass="13772">PLLLLNDKSFTTTGSPGRRPSTLDLTFATVQLKDKISSWKVMSDSMGSDHYPIILEINGNKLCSQTVLGSKKSGIISFTHKNFKKANWGKFSEIADKTASSILSNKKSDDINIKDLNKILKVAIE</sequence>
<dbReference type="InterPro" id="IPR005135">
    <property type="entry name" value="Endo/exonuclease/phosphatase"/>
</dbReference>
<gene>
    <name evidence="2" type="ORF">g.575</name>
</gene>
<proteinExistence type="predicted"/>
<accession>A0A1B6HY52</accession>
<dbReference type="Pfam" id="PF14529">
    <property type="entry name" value="Exo_endo_phos_2"/>
    <property type="match status" value="1"/>
</dbReference>